<sequence length="182" mass="20048">MSVKRTAVCGVDAADKVVWRGVIDTHPELIDTALKRFARELTRVGLESGPFTPHLFRSLAAMGYPMICMDARRAADALKGRRIKSDIGAYLGLTEKRYQSADTDVGMGISKQGDAMARHYLCEAANVLLTTVKKRFALRDCGLKLMRKVGPKRARVAVARKLAVLMGRMWKDGTHFEAPVAA</sequence>
<evidence type="ECO:0000313" key="2">
    <source>
        <dbReference type="EMBL" id="WEX85669.1"/>
    </source>
</evidence>
<keyword evidence="3" id="KW-1185">Reference proteome</keyword>
<accession>A0ABY8D478</accession>
<dbReference type="InterPro" id="IPR003346">
    <property type="entry name" value="Transposase_20"/>
</dbReference>
<gene>
    <name evidence="2" type="ORF">PYH38_006122</name>
</gene>
<protein>
    <submittedName>
        <fullName evidence="2">Transposase</fullName>
    </submittedName>
</protein>
<reference evidence="2 3" key="1">
    <citation type="submission" date="2023-03" db="EMBL/GenBank/DDBJ databases">
        <authorList>
            <person name="Kaur S."/>
            <person name="Espinosa-Saiz D."/>
            <person name="Velazquez E."/>
            <person name="Menendez E."/>
            <person name="diCenzo G.C."/>
        </authorList>
    </citation>
    <scope>NUCLEOTIDE SEQUENCE [LARGE SCALE GENOMIC DNA]</scope>
    <source>
        <strain evidence="2 3">LMG 27395</strain>
        <plasmid evidence="2 3">unnamed</plasmid>
    </source>
</reference>
<dbReference type="PANTHER" id="PTHR33055:SF3">
    <property type="entry name" value="PUTATIVE TRANSPOSASE FOR IS117-RELATED"/>
    <property type="match status" value="1"/>
</dbReference>
<dbReference type="PANTHER" id="PTHR33055">
    <property type="entry name" value="TRANSPOSASE FOR INSERTION SEQUENCE ELEMENT IS1111A"/>
    <property type="match status" value="1"/>
</dbReference>
<dbReference type="RefSeq" id="WP_280736596.1">
    <property type="nucleotide sequence ID" value="NZ_CP120369.1"/>
</dbReference>
<evidence type="ECO:0000313" key="3">
    <source>
        <dbReference type="Proteomes" id="UP001235547"/>
    </source>
</evidence>
<organism evidence="2 3">
    <name type="scientific">Sinorhizobium numidicum</name>
    <dbReference type="NCBI Taxonomy" id="680248"/>
    <lineage>
        <taxon>Bacteria</taxon>
        <taxon>Pseudomonadati</taxon>
        <taxon>Pseudomonadota</taxon>
        <taxon>Alphaproteobacteria</taxon>
        <taxon>Hyphomicrobiales</taxon>
        <taxon>Rhizobiaceae</taxon>
        <taxon>Sinorhizobium/Ensifer group</taxon>
        <taxon>Sinorhizobium</taxon>
    </lineage>
</organism>
<dbReference type="EMBL" id="CP120372">
    <property type="protein sequence ID" value="WEX85669.1"/>
    <property type="molecule type" value="Genomic_DNA"/>
</dbReference>
<feature type="domain" description="Transposase IS116/IS110/IS902 C-terminal" evidence="1">
    <location>
        <begin position="84"/>
        <end position="135"/>
    </location>
</feature>
<dbReference type="Proteomes" id="UP001235547">
    <property type="component" value="Plasmid unnamed"/>
</dbReference>
<proteinExistence type="predicted"/>
<dbReference type="InterPro" id="IPR047650">
    <property type="entry name" value="Transpos_IS110"/>
</dbReference>
<dbReference type="Pfam" id="PF02371">
    <property type="entry name" value="Transposase_20"/>
    <property type="match status" value="1"/>
</dbReference>
<name>A0ABY8D478_9HYPH</name>
<geneLocation type="plasmid" evidence="2 3">
    <name>unnamed</name>
</geneLocation>
<keyword evidence="2" id="KW-0614">Plasmid</keyword>
<evidence type="ECO:0000259" key="1">
    <source>
        <dbReference type="Pfam" id="PF02371"/>
    </source>
</evidence>